<dbReference type="AlphaFoldDB" id="A0AAV2S126"/>
<feature type="compositionally biased region" description="Polar residues" evidence="1">
    <location>
        <begin position="315"/>
        <end position="325"/>
    </location>
</feature>
<evidence type="ECO:0000313" key="3">
    <source>
        <dbReference type="Proteomes" id="UP001497623"/>
    </source>
</evidence>
<feature type="compositionally biased region" description="Basic residues" evidence="1">
    <location>
        <begin position="448"/>
        <end position="465"/>
    </location>
</feature>
<keyword evidence="3" id="KW-1185">Reference proteome</keyword>
<gene>
    <name evidence="2" type="ORF">MNOR_LOCUS30998</name>
</gene>
<sequence>ISEPSDVDTSCVEDIEGAWLDVQDPWSAVPPEVLQEWNVKEYSIMPEVTTEVMSETEATSDPSVTEAPMSLHLEHVTHASPLKITFDGLRKKQLLNPNKDYTVVVESFIGSVSQFLVVLSPYSNSSECSFGGFRPPHLDKENQAWTHTEDELPKQGNSSVEVGSCFFSVQGELGASEHVLLTYTPPECGCVTVRGYIAVLNGNHSEVAGPQEVPEVLNRLLCVDPHPEPMTDNAEYVEAEVELMVEDEDIEEGENAGLTNRHPGKAQRKADRKIRRKKWIKEMKETRGRAGWRQFKKQKRQRKQGQNAGRRQQGNTRPQTPNQGRINPGSAPWKIVKPQKPWKQQRKQWRHHKKHGKAGKWWKKGQHHSHSEDGESDQSVDGHDHHNGTDEIHDEELSLEEELEDENNELVEELLGGTETEEQTEEGVTEKHMTEENINENEVDTSGRKARKGHGKWKAKRRWHKKKDDQKQGVHFCCSQGIRTKKFLLRLDNSQNLTDSNDTMHIEECTYPDNVVTIFSGKNFGMNKDTCTEKFSKCCNNFTQKRWNQIIAKRQQKKQARKLKRQKAKHVRKQARKQHGRHQAGPGRHQERKQERKQQRQQNRRDNNARRQNLD</sequence>
<feature type="non-terminal residue" evidence="2">
    <location>
        <position position="1"/>
    </location>
</feature>
<feature type="region of interest" description="Disordered" evidence="1">
    <location>
        <begin position="253"/>
        <end position="465"/>
    </location>
</feature>
<feature type="compositionally biased region" description="Basic and acidic residues" evidence="1">
    <location>
        <begin position="588"/>
        <end position="615"/>
    </location>
</feature>
<feature type="compositionally biased region" description="Basic and acidic residues" evidence="1">
    <location>
        <begin position="380"/>
        <end position="391"/>
    </location>
</feature>
<protein>
    <submittedName>
        <fullName evidence="2">Uncharacterized protein</fullName>
    </submittedName>
</protein>
<feature type="compositionally biased region" description="Basic residues" evidence="1">
    <location>
        <begin position="262"/>
        <end position="279"/>
    </location>
</feature>
<feature type="compositionally biased region" description="Basic residues" evidence="1">
    <location>
        <begin position="554"/>
        <end position="582"/>
    </location>
</feature>
<feature type="region of interest" description="Disordered" evidence="1">
    <location>
        <begin position="552"/>
        <end position="615"/>
    </location>
</feature>
<feature type="compositionally biased region" description="Basic residues" evidence="1">
    <location>
        <begin position="343"/>
        <end position="368"/>
    </location>
</feature>
<feature type="compositionally biased region" description="Acidic residues" evidence="1">
    <location>
        <begin position="392"/>
        <end position="412"/>
    </location>
</feature>
<reference evidence="2 3" key="1">
    <citation type="submission" date="2024-05" db="EMBL/GenBank/DDBJ databases">
        <authorList>
            <person name="Wallberg A."/>
        </authorList>
    </citation>
    <scope>NUCLEOTIDE SEQUENCE [LARGE SCALE GENOMIC DNA]</scope>
</reference>
<dbReference type="EMBL" id="CAXKWB010038983">
    <property type="protein sequence ID" value="CAL4152645.1"/>
    <property type="molecule type" value="Genomic_DNA"/>
</dbReference>
<feature type="compositionally biased region" description="Low complexity" evidence="1">
    <location>
        <begin position="304"/>
        <end position="314"/>
    </location>
</feature>
<feature type="compositionally biased region" description="Basic residues" evidence="1">
    <location>
        <begin position="294"/>
        <end position="303"/>
    </location>
</feature>
<accession>A0AAV2S126</accession>
<evidence type="ECO:0000313" key="2">
    <source>
        <dbReference type="EMBL" id="CAL4152645.1"/>
    </source>
</evidence>
<comment type="caution">
    <text evidence="2">The sequence shown here is derived from an EMBL/GenBank/DDBJ whole genome shotgun (WGS) entry which is preliminary data.</text>
</comment>
<name>A0AAV2S126_MEGNR</name>
<dbReference type="Proteomes" id="UP001497623">
    <property type="component" value="Unassembled WGS sequence"/>
</dbReference>
<proteinExistence type="predicted"/>
<evidence type="ECO:0000256" key="1">
    <source>
        <dbReference type="SAM" id="MobiDB-lite"/>
    </source>
</evidence>
<organism evidence="2 3">
    <name type="scientific">Meganyctiphanes norvegica</name>
    <name type="common">Northern krill</name>
    <name type="synonym">Thysanopoda norvegica</name>
    <dbReference type="NCBI Taxonomy" id="48144"/>
    <lineage>
        <taxon>Eukaryota</taxon>
        <taxon>Metazoa</taxon>
        <taxon>Ecdysozoa</taxon>
        <taxon>Arthropoda</taxon>
        <taxon>Crustacea</taxon>
        <taxon>Multicrustacea</taxon>
        <taxon>Malacostraca</taxon>
        <taxon>Eumalacostraca</taxon>
        <taxon>Eucarida</taxon>
        <taxon>Euphausiacea</taxon>
        <taxon>Euphausiidae</taxon>
        <taxon>Meganyctiphanes</taxon>
    </lineage>
</organism>